<organism evidence="5 6">
    <name type="scientific">Candidatus Nitrospira neomarina</name>
    <dbReference type="NCBI Taxonomy" id="3020899"/>
    <lineage>
        <taxon>Bacteria</taxon>
        <taxon>Pseudomonadati</taxon>
        <taxon>Nitrospirota</taxon>
        <taxon>Nitrospiria</taxon>
        <taxon>Nitrospirales</taxon>
        <taxon>Nitrospiraceae</taxon>
        <taxon>Nitrospira</taxon>
    </lineage>
</organism>
<dbReference type="PANTHER" id="PTHR20854">
    <property type="entry name" value="INOSITOL MONOPHOSPHATASE"/>
    <property type="match status" value="1"/>
</dbReference>
<reference evidence="5 6" key="1">
    <citation type="submission" date="2023-01" db="EMBL/GenBank/DDBJ databases">
        <title>Cultivation and genomic characterization of new, ubiquitous marine nitrite-oxidizing bacteria from the Nitrospirales.</title>
        <authorList>
            <person name="Mueller A.J."/>
            <person name="Daebeler A."/>
            <person name="Herbold C.W."/>
            <person name="Kirkegaard R.H."/>
            <person name="Daims H."/>
        </authorList>
    </citation>
    <scope>NUCLEOTIDE SEQUENCE [LARGE SCALE GENOMIC DNA]</scope>
    <source>
        <strain evidence="5 6">DK</strain>
    </source>
</reference>
<dbReference type="InterPro" id="IPR020583">
    <property type="entry name" value="Inositol_monoP_metal-BS"/>
</dbReference>
<dbReference type="EMBL" id="CP116968">
    <property type="protein sequence ID" value="WNM61908.1"/>
    <property type="molecule type" value="Genomic_DNA"/>
</dbReference>
<evidence type="ECO:0000313" key="5">
    <source>
        <dbReference type="EMBL" id="WNM61908.1"/>
    </source>
</evidence>
<name>A0AA96GMJ1_9BACT</name>
<dbReference type="PROSITE" id="PS00629">
    <property type="entry name" value="IMP_1"/>
    <property type="match status" value="1"/>
</dbReference>
<feature type="binding site" evidence="4">
    <location>
        <position position="89"/>
    </location>
    <ligand>
        <name>Mg(2+)</name>
        <dbReference type="ChEBI" id="CHEBI:18420"/>
        <label>1</label>
        <note>catalytic</note>
    </ligand>
</feature>
<dbReference type="InterPro" id="IPR000760">
    <property type="entry name" value="Inositol_monophosphatase-like"/>
</dbReference>
<dbReference type="PROSITE" id="PS00630">
    <property type="entry name" value="IMP_2"/>
    <property type="match status" value="1"/>
</dbReference>
<dbReference type="GO" id="GO:0008934">
    <property type="term" value="F:inositol monophosphate 1-phosphatase activity"/>
    <property type="evidence" value="ECO:0007669"/>
    <property type="project" value="TreeGrafter"/>
</dbReference>
<accession>A0AA96GMJ1</accession>
<dbReference type="Gene3D" id="3.30.540.10">
    <property type="entry name" value="Fructose-1,6-Bisphosphatase, subunit A, domain 1"/>
    <property type="match status" value="1"/>
</dbReference>
<keyword evidence="2" id="KW-0378">Hydrolase</keyword>
<evidence type="ECO:0000256" key="4">
    <source>
        <dbReference type="PIRSR" id="PIRSR600760-2"/>
    </source>
</evidence>
<dbReference type="GO" id="GO:0046872">
    <property type="term" value="F:metal ion binding"/>
    <property type="evidence" value="ECO:0007669"/>
    <property type="project" value="UniProtKB-KW"/>
</dbReference>
<sequence length="262" mass="28660">MTDYRQELSIIRQALVRASDRLHRIQYEGLAIQIKPDGSPVTNGDLEVNRIVQEALFAVYPDDGWLSEESPDNPIRLKKNRVWILDPIDGTKPFIKNLPQFAISLALIDHGQVSIGIIFNPATREYYCAVRGEPATVNGYPIHVGQATGNRLSFLVNTGPMGRSIIRSWRETANCRPLMGSIAYSLALVAAGQIDGVINFGLQNEWDIAAAVLLVQAAGGIVVDRDLKPIQCNQPQPTVNGIVAARPDAIPAIKHLLGNLPD</sequence>
<protein>
    <submittedName>
        <fullName evidence="5">3'(2'),5'-bisphosphate nucleotidase CysQ</fullName>
    </submittedName>
</protein>
<dbReference type="SUPFAM" id="SSF56655">
    <property type="entry name" value="Carbohydrate phosphatase"/>
    <property type="match status" value="1"/>
</dbReference>
<dbReference type="GO" id="GO:0046854">
    <property type="term" value="P:phosphatidylinositol phosphate biosynthetic process"/>
    <property type="evidence" value="ECO:0007669"/>
    <property type="project" value="InterPro"/>
</dbReference>
<dbReference type="InterPro" id="IPR020550">
    <property type="entry name" value="Inositol_monophosphatase_CS"/>
</dbReference>
<evidence type="ECO:0000313" key="6">
    <source>
        <dbReference type="Proteomes" id="UP001302494"/>
    </source>
</evidence>
<evidence type="ECO:0000256" key="2">
    <source>
        <dbReference type="ARBA" id="ARBA00022801"/>
    </source>
</evidence>
<dbReference type="Gene3D" id="3.40.190.80">
    <property type="match status" value="1"/>
</dbReference>
<dbReference type="PANTHER" id="PTHR20854:SF4">
    <property type="entry name" value="INOSITOL-1-MONOPHOSPHATASE-RELATED"/>
    <property type="match status" value="1"/>
</dbReference>
<feature type="binding site" evidence="4">
    <location>
        <position position="207"/>
    </location>
    <ligand>
        <name>Mg(2+)</name>
        <dbReference type="ChEBI" id="CHEBI:18420"/>
        <label>1</label>
        <note>catalytic</note>
    </ligand>
</feature>
<evidence type="ECO:0000256" key="3">
    <source>
        <dbReference type="ARBA" id="ARBA00022842"/>
    </source>
</evidence>
<feature type="binding site" evidence="4">
    <location>
        <position position="86"/>
    </location>
    <ligand>
        <name>Mg(2+)</name>
        <dbReference type="ChEBI" id="CHEBI:18420"/>
        <label>1</label>
        <note>catalytic</note>
    </ligand>
</feature>
<dbReference type="GO" id="GO:0007165">
    <property type="term" value="P:signal transduction"/>
    <property type="evidence" value="ECO:0007669"/>
    <property type="project" value="TreeGrafter"/>
</dbReference>
<keyword evidence="6" id="KW-1185">Reference proteome</keyword>
<dbReference type="GO" id="GO:0006020">
    <property type="term" value="P:inositol metabolic process"/>
    <property type="evidence" value="ECO:0007669"/>
    <property type="project" value="TreeGrafter"/>
</dbReference>
<dbReference type="Pfam" id="PF00459">
    <property type="entry name" value="Inositol_P"/>
    <property type="match status" value="1"/>
</dbReference>
<gene>
    <name evidence="5" type="ORF">PQG83_19535</name>
</gene>
<feature type="binding site" evidence="4">
    <location>
        <position position="68"/>
    </location>
    <ligand>
        <name>Mg(2+)</name>
        <dbReference type="ChEBI" id="CHEBI:18420"/>
        <label>1</label>
        <note>catalytic</note>
    </ligand>
</feature>
<dbReference type="KEGG" id="nneo:PQG83_19535"/>
<dbReference type="Proteomes" id="UP001302494">
    <property type="component" value="Chromosome"/>
</dbReference>
<evidence type="ECO:0000256" key="1">
    <source>
        <dbReference type="ARBA" id="ARBA00022723"/>
    </source>
</evidence>
<keyword evidence="1 4" id="KW-0479">Metal-binding</keyword>
<dbReference type="AlphaFoldDB" id="A0AA96GMJ1"/>
<feature type="binding site" evidence="4">
    <location>
        <position position="88"/>
    </location>
    <ligand>
        <name>Mg(2+)</name>
        <dbReference type="ChEBI" id="CHEBI:18420"/>
        <label>1</label>
        <note>catalytic</note>
    </ligand>
</feature>
<dbReference type="CDD" id="cd01638">
    <property type="entry name" value="CysQ"/>
    <property type="match status" value="1"/>
</dbReference>
<comment type="cofactor">
    <cofactor evidence="4">
        <name>Mg(2+)</name>
        <dbReference type="ChEBI" id="CHEBI:18420"/>
    </cofactor>
</comment>
<dbReference type="PRINTS" id="PR00377">
    <property type="entry name" value="IMPHPHTASES"/>
</dbReference>
<keyword evidence="3 4" id="KW-0460">Magnesium</keyword>
<dbReference type="RefSeq" id="WP_312744603.1">
    <property type="nucleotide sequence ID" value="NZ_CP116968.1"/>
</dbReference>
<proteinExistence type="predicted"/>